<dbReference type="AlphaFoldDB" id="A0A653AHA5"/>
<dbReference type="NCBIfam" id="TIGR00377">
    <property type="entry name" value="ant_ant_sig"/>
    <property type="match status" value="1"/>
</dbReference>
<sequence>MEIRIDKNDQDVVVSIIGRMDAVTAPDFDQEIEKKISEGEKRFVVDLSQLEYISSAGLRSMLSMAKKLKQNQGTLALCGLKGVVKEVFDVSGFSSIFSICEDVQKARKAL</sequence>
<dbReference type="EMBL" id="UPXX01000032">
    <property type="protein sequence ID" value="VBB47281.1"/>
    <property type="molecule type" value="Genomic_DNA"/>
</dbReference>
<dbReference type="CDD" id="cd07043">
    <property type="entry name" value="STAS_anti-anti-sigma_factors"/>
    <property type="match status" value="1"/>
</dbReference>
<dbReference type="GO" id="GO:0043856">
    <property type="term" value="F:anti-sigma factor antagonist activity"/>
    <property type="evidence" value="ECO:0007669"/>
    <property type="project" value="InterPro"/>
</dbReference>
<dbReference type="InterPro" id="IPR002645">
    <property type="entry name" value="STAS_dom"/>
</dbReference>
<dbReference type="InterPro" id="IPR036513">
    <property type="entry name" value="STAS_dom_sf"/>
</dbReference>
<gene>
    <name evidence="4" type="primary">btrV</name>
    <name evidence="4" type="ORF">TRIP_B50227</name>
</gene>
<evidence type="ECO:0000256" key="2">
    <source>
        <dbReference type="RuleBase" id="RU003749"/>
    </source>
</evidence>
<name>A0A653AHA5_UNCDX</name>
<evidence type="ECO:0000313" key="4">
    <source>
        <dbReference type="EMBL" id="VBB47281.1"/>
    </source>
</evidence>
<comment type="similarity">
    <text evidence="1 2">Belongs to the anti-sigma-factor antagonist family.</text>
</comment>
<reference evidence="4" key="1">
    <citation type="submission" date="2018-07" db="EMBL/GenBank/DDBJ databases">
        <authorList>
            <consortium name="Genoscope - CEA"/>
            <person name="William W."/>
        </authorList>
    </citation>
    <scope>NUCLEOTIDE SEQUENCE</scope>
    <source>
        <strain evidence="4">IK1</strain>
    </source>
</reference>
<proteinExistence type="inferred from homology"/>
<dbReference type="PANTHER" id="PTHR33495">
    <property type="entry name" value="ANTI-SIGMA FACTOR ANTAGONIST TM_1081-RELATED-RELATED"/>
    <property type="match status" value="1"/>
</dbReference>
<dbReference type="PROSITE" id="PS50801">
    <property type="entry name" value="STAS"/>
    <property type="match status" value="1"/>
</dbReference>
<evidence type="ECO:0000256" key="1">
    <source>
        <dbReference type="ARBA" id="ARBA00009013"/>
    </source>
</evidence>
<dbReference type="Gene3D" id="3.30.750.24">
    <property type="entry name" value="STAS domain"/>
    <property type="match status" value="1"/>
</dbReference>
<dbReference type="Pfam" id="PF01740">
    <property type="entry name" value="STAS"/>
    <property type="match status" value="1"/>
</dbReference>
<dbReference type="InterPro" id="IPR003658">
    <property type="entry name" value="Anti-sigma_ant"/>
</dbReference>
<accession>A0A653AHA5</accession>
<organism evidence="4">
    <name type="scientific">Uncultured Desulfatiglans sp</name>
    <dbReference type="NCBI Taxonomy" id="1748965"/>
    <lineage>
        <taxon>Bacteria</taxon>
        <taxon>Pseudomonadati</taxon>
        <taxon>Thermodesulfobacteriota</taxon>
        <taxon>Desulfobacteria</taxon>
        <taxon>Desulfatiglandales</taxon>
        <taxon>Desulfatiglandaceae</taxon>
        <taxon>Desulfatiglans</taxon>
        <taxon>environmental samples</taxon>
    </lineage>
</organism>
<dbReference type="SUPFAM" id="SSF52091">
    <property type="entry name" value="SpoIIaa-like"/>
    <property type="match status" value="1"/>
</dbReference>
<feature type="domain" description="STAS" evidence="3">
    <location>
        <begin position="1"/>
        <end position="110"/>
    </location>
</feature>
<dbReference type="PANTHER" id="PTHR33495:SF2">
    <property type="entry name" value="ANTI-SIGMA FACTOR ANTAGONIST TM_1081-RELATED"/>
    <property type="match status" value="1"/>
</dbReference>
<evidence type="ECO:0000259" key="3">
    <source>
        <dbReference type="PROSITE" id="PS50801"/>
    </source>
</evidence>
<protein>
    <recommendedName>
        <fullName evidence="2">Anti-sigma factor antagonist</fullName>
    </recommendedName>
</protein>